<keyword evidence="5" id="KW-0997">Cell inner membrane</keyword>
<dbReference type="InterPro" id="IPR024961">
    <property type="entry name" value="T2SS_GspC_N"/>
</dbReference>
<feature type="domain" description="PDZ" evidence="13">
    <location>
        <begin position="221"/>
        <end position="286"/>
    </location>
</feature>
<evidence type="ECO:0000259" key="13">
    <source>
        <dbReference type="Pfam" id="PF13180"/>
    </source>
</evidence>
<reference evidence="14 15" key="1">
    <citation type="journal article" date="2014" name="Int. J. Syst. Evol. Microbiol.">
        <title>Solimonas terrae sp. nov., isolated from soil.</title>
        <authorList>
            <person name="Kim S.J."/>
            <person name="Moon J.Y."/>
            <person name="Weon H.Y."/>
            <person name="Ahn J.H."/>
            <person name="Chen W.M."/>
            <person name="Kwon S.W."/>
        </authorList>
    </citation>
    <scope>NUCLEOTIDE SEQUENCE [LARGE SCALE GENOMIC DNA]</scope>
    <source>
        <strain evidence="14 15">KIS83-12</strain>
    </source>
</reference>
<dbReference type="GO" id="GO:0015627">
    <property type="term" value="C:type II protein secretion system complex"/>
    <property type="evidence" value="ECO:0007669"/>
    <property type="project" value="InterPro"/>
</dbReference>
<dbReference type="SUPFAM" id="SSF50156">
    <property type="entry name" value="PDZ domain-like"/>
    <property type="match status" value="1"/>
</dbReference>
<dbReference type="RefSeq" id="WP_166261093.1">
    <property type="nucleotide sequence ID" value="NZ_JAAMOW010000011.1"/>
</dbReference>
<dbReference type="InterPro" id="IPR001478">
    <property type="entry name" value="PDZ"/>
</dbReference>
<dbReference type="InterPro" id="IPR036034">
    <property type="entry name" value="PDZ_sf"/>
</dbReference>
<feature type="compositionally biased region" description="Low complexity" evidence="10">
    <location>
        <begin position="167"/>
        <end position="184"/>
    </location>
</feature>
<sequence>MTSSLSLQPFARLYEQHGRKLPPVAVLLLVIVIAWLSARLVWALIPTPAAARWQAPTLPAQQATSHRQTDVQGIVDHNLFGVYQAVPDAQSAAEAPETRLSLTLIGILSATQDRESRALIGSSNGDEKPYAIGDDVIRGVSLQAIFPDRVILSRDGSLETLRLNKDAPSTATAGAPPSSVPSGTAQMLTQIRDEVLTDPSKASQYIRVQPANVNGQLKGFRVYPGRERGAFNQLGLRPGDLVTQVNGIQLDDSQKALQMLTELSKANSVSLTVERGGQTQNFNVTLN</sequence>
<feature type="transmembrane region" description="Helical" evidence="11">
    <location>
        <begin position="21"/>
        <end position="45"/>
    </location>
</feature>
<keyword evidence="4" id="KW-1003">Cell membrane</keyword>
<keyword evidence="7" id="KW-0653">Protein transport</keyword>
<evidence type="ECO:0000256" key="7">
    <source>
        <dbReference type="ARBA" id="ARBA00022927"/>
    </source>
</evidence>
<evidence type="ECO:0000256" key="8">
    <source>
        <dbReference type="ARBA" id="ARBA00022989"/>
    </source>
</evidence>
<dbReference type="Pfam" id="PF11356">
    <property type="entry name" value="T2SSC"/>
    <property type="match status" value="1"/>
</dbReference>
<keyword evidence="15" id="KW-1185">Reference proteome</keyword>
<evidence type="ECO:0000256" key="3">
    <source>
        <dbReference type="ARBA" id="ARBA00022448"/>
    </source>
</evidence>
<comment type="similarity">
    <text evidence="2">Belongs to the GSP C family.</text>
</comment>
<keyword evidence="3" id="KW-0813">Transport</keyword>
<evidence type="ECO:0000256" key="11">
    <source>
        <dbReference type="SAM" id="Phobius"/>
    </source>
</evidence>
<protein>
    <submittedName>
        <fullName evidence="14">Type II secretion system protein GspC</fullName>
    </submittedName>
</protein>
<keyword evidence="8 11" id="KW-1133">Transmembrane helix</keyword>
<dbReference type="NCBIfam" id="TIGR01713">
    <property type="entry name" value="typeII_sec_gspC"/>
    <property type="match status" value="1"/>
</dbReference>
<evidence type="ECO:0000259" key="12">
    <source>
        <dbReference type="Pfam" id="PF11356"/>
    </source>
</evidence>
<feature type="domain" description="Type II secretion system protein GspC N-terminal" evidence="12">
    <location>
        <begin position="27"/>
        <end position="163"/>
    </location>
</feature>
<comment type="caution">
    <text evidence="14">The sequence shown here is derived from an EMBL/GenBank/DDBJ whole genome shotgun (WGS) entry which is preliminary data.</text>
</comment>
<dbReference type="Gene3D" id="2.30.42.10">
    <property type="match status" value="1"/>
</dbReference>
<dbReference type="Pfam" id="PF13180">
    <property type="entry name" value="PDZ_2"/>
    <property type="match status" value="1"/>
</dbReference>
<dbReference type="EMBL" id="JAAMOW010000011">
    <property type="protein sequence ID" value="NGY06801.1"/>
    <property type="molecule type" value="Genomic_DNA"/>
</dbReference>
<organism evidence="14 15">
    <name type="scientific">Solimonas terrae</name>
    <dbReference type="NCBI Taxonomy" id="1396819"/>
    <lineage>
        <taxon>Bacteria</taxon>
        <taxon>Pseudomonadati</taxon>
        <taxon>Pseudomonadota</taxon>
        <taxon>Gammaproteobacteria</taxon>
        <taxon>Nevskiales</taxon>
        <taxon>Nevskiaceae</taxon>
        <taxon>Solimonas</taxon>
    </lineage>
</organism>
<keyword evidence="6 11" id="KW-0812">Transmembrane</keyword>
<evidence type="ECO:0000256" key="1">
    <source>
        <dbReference type="ARBA" id="ARBA00004533"/>
    </source>
</evidence>
<dbReference type="InterPro" id="IPR001639">
    <property type="entry name" value="T2SS_protein-GspC"/>
</dbReference>
<dbReference type="AlphaFoldDB" id="A0A6M2BX95"/>
<evidence type="ECO:0000256" key="2">
    <source>
        <dbReference type="ARBA" id="ARBA00007986"/>
    </source>
</evidence>
<dbReference type="Gene3D" id="2.30.30.830">
    <property type="match status" value="1"/>
</dbReference>
<evidence type="ECO:0000313" key="15">
    <source>
        <dbReference type="Proteomes" id="UP000472676"/>
    </source>
</evidence>
<dbReference type="GO" id="GO:0005886">
    <property type="term" value="C:plasma membrane"/>
    <property type="evidence" value="ECO:0007669"/>
    <property type="project" value="UniProtKB-SubCell"/>
</dbReference>
<evidence type="ECO:0000256" key="6">
    <source>
        <dbReference type="ARBA" id="ARBA00022692"/>
    </source>
</evidence>
<proteinExistence type="inferred from homology"/>
<name>A0A6M2BX95_9GAMM</name>
<evidence type="ECO:0000256" key="10">
    <source>
        <dbReference type="SAM" id="MobiDB-lite"/>
    </source>
</evidence>
<evidence type="ECO:0000256" key="5">
    <source>
        <dbReference type="ARBA" id="ARBA00022519"/>
    </source>
</evidence>
<evidence type="ECO:0000313" key="14">
    <source>
        <dbReference type="EMBL" id="NGY06801.1"/>
    </source>
</evidence>
<dbReference type="GO" id="GO:0015628">
    <property type="term" value="P:protein secretion by the type II secretion system"/>
    <property type="evidence" value="ECO:0007669"/>
    <property type="project" value="InterPro"/>
</dbReference>
<gene>
    <name evidence="14" type="primary">gspC</name>
    <name evidence="14" type="ORF">G7Y85_18665</name>
</gene>
<evidence type="ECO:0000256" key="9">
    <source>
        <dbReference type="ARBA" id="ARBA00023136"/>
    </source>
</evidence>
<accession>A0A6M2BX95</accession>
<keyword evidence="9 11" id="KW-0472">Membrane</keyword>
<evidence type="ECO:0000256" key="4">
    <source>
        <dbReference type="ARBA" id="ARBA00022475"/>
    </source>
</evidence>
<comment type="subcellular location">
    <subcellularLocation>
        <location evidence="1">Cell inner membrane</location>
    </subcellularLocation>
</comment>
<dbReference type="Proteomes" id="UP000472676">
    <property type="component" value="Unassembled WGS sequence"/>
</dbReference>
<feature type="region of interest" description="Disordered" evidence="10">
    <location>
        <begin position="165"/>
        <end position="184"/>
    </location>
</feature>